<accession>A0A2U2AH40</accession>
<evidence type="ECO:0000313" key="2">
    <source>
        <dbReference type="EMBL" id="PWD81972.1"/>
    </source>
</evidence>
<evidence type="ECO:0000256" key="1">
    <source>
        <dbReference type="SAM" id="Phobius"/>
    </source>
</evidence>
<protein>
    <submittedName>
        <fullName evidence="2">Uncharacterized protein</fullName>
    </submittedName>
</protein>
<evidence type="ECO:0000313" key="3">
    <source>
        <dbReference type="Proteomes" id="UP000245020"/>
    </source>
</evidence>
<dbReference type="AlphaFoldDB" id="A0A2U2AH40"/>
<reference evidence="3" key="1">
    <citation type="submission" date="2018-05" db="EMBL/GenBank/DDBJ databases">
        <title>Ignatzschineria dubaiensis sp. nov., isolated from necrotic foot tissues of dromedaries (Camelus dromedarius) and associated maggots in Dubai, United Arab Emirates.</title>
        <authorList>
            <person name="Tsang C.C."/>
            <person name="Tang J.Y.M."/>
            <person name="Fong J.Y.H."/>
            <person name="Kinne J."/>
            <person name="Lee H.H."/>
            <person name="Joseph M."/>
            <person name="Jose S."/>
            <person name="Schuster R.K."/>
            <person name="Tang Y."/>
            <person name="Sivakumar S."/>
            <person name="Chen J.H.K."/>
            <person name="Teng J.L.L."/>
            <person name="Lau S.K.P."/>
            <person name="Wernery U."/>
            <person name="Woo P.C.Y."/>
        </authorList>
    </citation>
    <scope>NUCLEOTIDE SEQUENCE [LARGE SCALE GENOMIC DNA]</scope>
    <source>
        <strain evidence="3">KCTC 22644</strain>
    </source>
</reference>
<keyword evidence="1" id="KW-1133">Transmembrane helix</keyword>
<organism evidence="2 3">
    <name type="scientific">Ignatzschineria ureiclastica</name>
    <dbReference type="NCBI Taxonomy" id="472582"/>
    <lineage>
        <taxon>Bacteria</taxon>
        <taxon>Pseudomonadati</taxon>
        <taxon>Pseudomonadota</taxon>
        <taxon>Gammaproteobacteria</taxon>
        <taxon>Cardiobacteriales</taxon>
        <taxon>Ignatzschineriaceae</taxon>
        <taxon>Ignatzschineria</taxon>
    </lineage>
</organism>
<proteinExistence type="predicted"/>
<dbReference type="EMBL" id="QEWQ01000001">
    <property type="protein sequence ID" value="PWD81972.1"/>
    <property type="molecule type" value="Genomic_DNA"/>
</dbReference>
<keyword evidence="1" id="KW-0472">Membrane</keyword>
<dbReference type="Proteomes" id="UP000245020">
    <property type="component" value="Unassembled WGS sequence"/>
</dbReference>
<feature type="transmembrane region" description="Helical" evidence="1">
    <location>
        <begin position="22"/>
        <end position="42"/>
    </location>
</feature>
<keyword evidence="3" id="KW-1185">Reference proteome</keyword>
<comment type="caution">
    <text evidence="2">The sequence shown here is derived from an EMBL/GenBank/DDBJ whole genome shotgun (WGS) entry which is preliminary data.</text>
</comment>
<name>A0A2U2AH40_9GAMM</name>
<sequence length="319" mass="36125">MIDKEIADMKNSYPGSELGQSLFSMLIGLTLFAIILLMISIITRSWMGQTILLKQEVELLDSLVVTEDLLRKEFETLLFAPYCPSLLPSYSSMMLGVNVDRQYRDFLQQSLLISSPTPAHKAKVLNLHKLQGRGSGQYSPEPVKKLQRLVEGSELFYLIGLKETGLSLQGAKVQGEMPASLIGIREALFYLTDCRNSMLLSANRKNEGFELSAIDLELITQWFDQKKLQIYVVQEYLVYLQIRDQESFLVIDYMDGQAFYRAPYIVDVGLQLQNGVLTVLLVSGITRSASAENIVEDFYGRTIENGWNINVWPIEISLE</sequence>
<gene>
    <name evidence="2" type="ORF">DC083_01965</name>
</gene>
<keyword evidence="1" id="KW-0812">Transmembrane</keyword>